<comment type="caution">
    <text evidence="2">The sequence shown here is derived from an EMBL/GenBank/DDBJ whole genome shotgun (WGS) entry which is preliminary data.</text>
</comment>
<protein>
    <recommendedName>
        <fullName evidence="4">Secreted protein</fullName>
    </recommendedName>
</protein>
<accession>A0AAV4BH35</accession>
<dbReference type="AlphaFoldDB" id="A0AAV4BH35"/>
<reference evidence="2 3" key="1">
    <citation type="journal article" date="2021" name="Elife">
        <title>Chloroplast acquisition without the gene transfer in kleptoplastic sea slugs, Plakobranchus ocellatus.</title>
        <authorList>
            <person name="Maeda T."/>
            <person name="Takahashi S."/>
            <person name="Yoshida T."/>
            <person name="Shimamura S."/>
            <person name="Takaki Y."/>
            <person name="Nagai Y."/>
            <person name="Toyoda A."/>
            <person name="Suzuki Y."/>
            <person name="Arimoto A."/>
            <person name="Ishii H."/>
            <person name="Satoh N."/>
            <person name="Nishiyama T."/>
            <person name="Hasebe M."/>
            <person name="Maruyama T."/>
            <person name="Minagawa J."/>
            <person name="Obokata J."/>
            <person name="Shigenobu S."/>
        </authorList>
    </citation>
    <scope>NUCLEOTIDE SEQUENCE [LARGE SCALE GENOMIC DNA]</scope>
</reference>
<name>A0AAV4BH35_9GAST</name>
<dbReference type="EMBL" id="BLXT01005083">
    <property type="protein sequence ID" value="GFO19746.1"/>
    <property type="molecule type" value="Genomic_DNA"/>
</dbReference>
<evidence type="ECO:0008006" key="4">
    <source>
        <dbReference type="Google" id="ProtNLM"/>
    </source>
</evidence>
<proteinExistence type="predicted"/>
<feature type="compositionally biased region" description="Acidic residues" evidence="1">
    <location>
        <begin position="20"/>
        <end position="32"/>
    </location>
</feature>
<organism evidence="2 3">
    <name type="scientific">Plakobranchus ocellatus</name>
    <dbReference type="NCBI Taxonomy" id="259542"/>
    <lineage>
        <taxon>Eukaryota</taxon>
        <taxon>Metazoa</taxon>
        <taxon>Spiralia</taxon>
        <taxon>Lophotrochozoa</taxon>
        <taxon>Mollusca</taxon>
        <taxon>Gastropoda</taxon>
        <taxon>Heterobranchia</taxon>
        <taxon>Euthyneura</taxon>
        <taxon>Panpulmonata</taxon>
        <taxon>Sacoglossa</taxon>
        <taxon>Placobranchoidea</taxon>
        <taxon>Plakobranchidae</taxon>
        <taxon>Plakobranchus</taxon>
    </lineage>
</organism>
<sequence>MCCYGASAAAAAGGGGGAAADDDDDDDDDDDVSPGLKRPSYPFSAGWTQKSSEKLSWPGLGFEPRTCDLVANCLTR</sequence>
<evidence type="ECO:0000256" key="1">
    <source>
        <dbReference type="SAM" id="MobiDB-lite"/>
    </source>
</evidence>
<evidence type="ECO:0000313" key="3">
    <source>
        <dbReference type="Proteomes" id="UP000735302"/>
    </source>
</evidence>
<dbReference type="Proteomes" id="UP000735302">
    <property type="component" value="Unassembled WGS sequence"/>
</dbReference>
<evidence type="ECO:0000313" key="2">
    <source>
        <dbReference type="EMBL" id="GFO19746.1"/>
    </source>
</evidence>
<gene>
    <name evidence="2" type="ORF">PoB_004625100</name>
</gene>
<feature type="region of interest" description="Disordered" evidence="1">
    <location>
        <begin position="11"/>
        <end position="49"/>
    </location>
</feature>
<keyword evidence="3" id="KW-1185">Reference proteome</keyword>